<keyword evidence="2 5" id="KW-0378">Hydrolase</keyword>
<dbReference type="InterPro" id="IPR029058">
    <property type="entry name" value="AB_hydrolase_fold"/>
</dbReference>
<dbReference type="Proteomes" id="UP001500731">
    <property type="component" value="Unassembled WGS sequence"/>
</dbReference>
<name>A0ABP8PJZ9_9MICO</name>
<evidence type="ECO:0000256" key="1">
    <source>
        <dbReference type="ARBA" id="ARBA00010515"/>
    </source>
</evidence>
<dbReference type="SUPFAM" id="SSF53474">
    <property type="entry name" value="alpha/beta-Hydrolases"/>
    <property type="match status" value="1"/>
</dbReference>
<comment type="caution">
    <text evidence="5">The sequence shown here is derived from an EMBL/GenBank/DDBJ whole genome shotgun (WGS) entry which is preliminary data.</text>
</comment>
<evidence type="ECO:0000256" key="3">
    <source>
        <dbReference type="PROSITE-ProRule" id="PRU10038"/>
    </source>
</evidence>
<dbReference type="PANTHER" id="PTHR48081">
    <property type="entry name" value="AB HYDROLASE SUPERFAMILY PROTEIN C4A8.06C"/>
    <property type="match status" value="1"/>
</dbReference>
<sequence length="301" mass="31993">MNETERLLGLLNETFPDLAAMPPADARAAADSRVRPAPNLDDVARVDDVSIEAGAHVIPTRTYHPHTRVVGAPATVFAHGGGFLHGSIASHDGFCRRWARNTGAPVISVEYRVATEAPPPAARDDVLAAVCWAQDHGIADHGLVLAGDSSGATLAASAAVALRDRGDTTVTGQVLLYPFLDPSMSTESHCTRGVGFFVTDRLLAYYWRTYLAGRSANDPDVTPLAVDDLTGLPPAIIVTAGLDPLRDEGELYAQRLHDAGVPVVLRRHPDQFHGFLTILGYGPAASAAELLWSDIRTLSPA</sequence>
<dbReference type="PANTHER" id="PTHR48081:SF8">
    <property type="entry name" value="ALPHA_BETA HYDROLASE FOLD-3 DOMAIN-CONTAINING PROTEIN-RELATED"/>
    <property type="match status" value="1"/>
</dbReference>
<organism evidence="5 6">
    <name type="scientific">Microbacterium panaciterrae</name>
    <dbReference type="NCBI Taxonomy" id="985759"/>
    <lineage>
        <taxon>Bacteria</taxon>
        <taxon>Bacillati</taxon>
        <taxon>Actinomycetota</taxon>
        <taxon>Actinomycetes</taxon>
        <taxon>Micrococcales</taxon>
        <taxon>Microbacteriaceae</taxon>
        <taxon>Microbacterium</taxon>
    </lineage>
</organism>
<dbReference type="GO" id="GO:0016787">
    <property type="term" value="F:hydrolase activity"/>
    <property type="evidence" value="ECO:0007669"/>
    <property type="project" value="UniProtKB-KW"/>
</dbReference>
<dbReference type="Gene3D" id="3.40.50.1820">
    <property type="entry name" value="alpha/beta hydrolase"/>
    <property type="match status" value="1"/>
</dbReference>
<dbReference type="EMBL" id="BAABGP010000018">
    <property type="protein sequence ID" value="GAA4488012.1"/>
    <property type="molecule type" value="Genomic_DNA"/>
</dbReference>
<dbReference type="Pfam" id="PF07859">
    <property type="entry name" value="Abhydrolase_3"/>
    <property type="match status" value="1"/>
</dbReference>
<dbReference type="InterPro" id="IPR033140">
    <property type="entry name" value="Lipase_GDXG_put_SER_AS"/>
</dbReference>
<proteinExistence type="inferred from homology"/>
<evidence type="ECO:0000259" key="4">
    <source>
        <dbReference type="Pfam" id="PF07859"/>
    </source>
</evidence>
<dbReference type="PROSITE" id="PS01174">
    <property type="entry name" value="LIPASE_GDXG_SER"/>
    <property type="match status" value="1"/>
</dbReference>
<feature type="domain" description="Alpha/beta hydrolase fold-3" evidence="4">
    <location>
        <begin position="76"/>
        <end position="276"/>
    </location>
</feature>
<keyword evidence="6" id="KW-1185">Reference proteome</keyword>
<dbReference type="InterPro" id="IPR050300">
    <property type="entry name" value="GDXG_lipolytic_enzyme"/>
</dbReference>
<feature type="active site" evidence="3">
    <location>
        <position position="149"/>
    </location>
</feature>
<accession>A0ABP8PJZ9</accession>
<comment type="similarity">
    <text evidence="1">Belongs to the 'GDXG' lipolytic enzyme family.</text>
</comment>
<evidence type="ECO:0000313" key="6">
    <source>
        <dbReference type="Proteomes" id="UP001500731"/>
    </source>
</evidence>
<evidence type="ECO:0000256" key="2">
    <source>
        <dbReference type="ARBA" id="ARBA00022801"/>
    </source>
</evidence>
<protein>
    <submittedName>
        <fullName evidence="5">Alpha/beta hydrolase</fullName>
    </submittedName>
</protein>
<reference evidence="6" key="1">
    <citation type="journal article" date="2019" name="Int. J. Syst. Evol. Microbiol.">
        <title>The Global Catalogue of Microorganisms (GCM) 10K type strain sequencing project: providing services to taxonomists for standard genome sequencing and annotation.</title>
        <authorList>
            <consortium name="The Broad Institute Genomics Platform"/>
            <consortium name="The Broad Institute Genome Sequencing Center for Infectious Disease"/>
            <person name="Wu L."/>
            <person name="Ma J."/>
        </authorList>
    </citation>
    <scope>NUCLEOTIDE SEQUENCE [LARGE SCALE GENOMIC DNA]</scope>
    <source>
        <strain evidence="6">JCM 17839</strain>
    </source>
</reference>
<gene>
    <name evidence="5" type="ORF">GCM10023171_26750</name>
</gene>
<dbReference type="InterPro" id="IPR013094">
    <property type="entry name" value="AB_hydrolase_3"/>
</dbReference>
<dbReference type="RefSeq" id="WP_345187763.1">
    <property type="nucleotide sequence ID" value="NZ_BAABGP010000018.1"/>
</dbReference>
<evidence type="ECO:0000313" key="5">
    <source>
        <dbReference type="EMBL" id="GAA4488012.1"/>
    </source>
</evidence>